<name>A0A7Z1AEV4_9GAMM</name>
<sequence length="297" mass="33156">MRVGLRVCVNTLQGALLGVPALLRLFDEYKIRASFFFATGADKSGRRIGRILQPWYRDLDIASRLYGIALPPPVIHRRAAEVMRTTLAAGHETGILCHDRSRWLDEIAHADETWTRQELDRAIDAYTEVFGKKPTCMAAAGWQINPHLLALQQSRGFSFASDVRGRTIFYPHLQGVDSNCPQISTTLPTLSELLGQGGEITNLNVHEYLYAESQHILPHGHVYACDAEMEGMSHLPLMEKLVVMWKGMQGGIQPLGQLIEDKDLPRLPIHQVGWAPEQSGSIYYATQSVELKESAEG</sequence>
<accession>A0A7Z1AEV4</accession>
<feature type="domain" description="NodB homology" evidence="1">
    <location>
        <begin position="19"/>
        <end position="158"/>
    </location>
</feature>
<dbReference type="Pfam" id="PF01522">
    <property type="entry name" value="Polysacc_deac_1"/>
    <property type="match status" value="1"/>
</dbReference>
<proteinExistence type="predicted"/>
<protein>
    <submittedName>
        <fullName evidence="2">Putative 4-deoxy-4-formamido-L-arabinose-phosphoundecaprenol deformylase ArnD</fullName>
        <ecNumber evidence="2">3.5.1.-</ecNumber>
    </submittedName>
</protein>
<dbReference type="Gene3D" id="3.20.20.370">
    <property type="entry name" value="Glycoside hydrolase/deacetylase"/>
    <property type="match status" value="1"/>
</dbReference>
<dbReference type="EC" id="3.5.1.-" evidence="2"/>
<gene>
    <name evidence="2" type="primary">arnD</name>
    <name evidence="2" type="ORF">CODIS_29460</name>
</gene>
<dbReference type="EMBL" id="MARB01000017">
    <property type="protein sequence ID" value="ODJ86803.1"/>
    <property type="molecule type" value="Genomic_DNA"/>
</dbReference>
<evidence type="ECO:0000313" key="3">
    <source>
        <dbReference type="Proteomes" id="UP000094769"/>
    </source>
</evidence>
<dbReference type="Proteomes" id="UP000094769">
    <property type="component" value="Unassembled WGS sequence"/>
</dbReference>
<evidence type="ECO:0000259" key="1">
    <source>
        <dbReference type="Pfam" id="PF01522"/>
    </source>
</evidence>
<comment type="caution">
    <text evidence="2">The sequence shown here is derived from an EMBL/GenBank/DDBJ whole genome shotgun (WGS) entry which is preliminary data.</text>
</comment>
<dbReference type="InterPro" id="IPR011330">
    <property type="entry name" value="Glyco_hydro/deAcase_b/a-brl"/>
</dbReference>
<dbReference type="RefSeq" id="WP_069126473.1">
    <property type="nucleotide sequence ID" value="NZ_MARB01000017.1"/>
</dbReference>
<dbReference type="GO" id="GO:0016810">
    <property type="term" value="F:hydrolase activity, acting on carbon-nitrogen (but not peptide) bonds"/>
    <property type="evidence" value="ECO:0007669"/>
    <property type="project" value="InterPro"/>
</dbReference>
<reference evidence="2 3" key="1">
    <citation type="submission" date="2016-06" db="EMBL/GenBank/DDBJ databases">
        <title>Genome sequence of endosymbiont of Candidatus Endolucinida thiodiazotropha.</title>
        <authorList>
            <person name="Poehlein A."/>
            <person name="Koenig S."/>
            <person name="Heiden S.E."/>
            <person name="Thuermer A."/>
            <person name="Voget S."/>
            <person name="Daniel R."/>
            <person name="Markert S."/>
            <person name="Gros O."/>
            <person name="Schweder T."/>
        </authorList>
    </citation>
    <scope>NUCLEOTIDE SEQUENCE [LARGE SCALE GENOMIC DNA]</scope>
    <source>
        <strain evidence="2 3">COS</strain>
    </source>
</reference>
<organism evidence="2 3">
    <name type="scientific">Candidatus Thiodiazotropha endolucinida</name>
    <dbReference type="NCBI Taxonomy" id="1655433"/>
    <lineage>
        <taxon>Bacteria</taxon>
        <taxon>Pseudomonadati</taxon>
        <taxon>Pseudomonadota</taxon>
        <taxon>Gammaproteobacteria</taxon>
        <taxon>Chromatiales</taxon>
        <taxon>Sedimenticolaceae</taxon>
        <taxon>Candidatus Thiodiazotropha</taxon>
    </lineage>
</organism>
<evidence type="ECO:0000313" key="2">
    <source>
        <dbReference type="EMBL" id="ODJ86803.1"/>
    </source>
</evidence>
<keyword evidence="2" id="KW-0378">Hydrolase</keyword>
<dbReference type="GO" id="GO:0005975">
    <property type="term" value="P:carbohydrate metabolic process"/>
    <property type="evidence" value="ECO:0007669"/>
    <property type="project" value="InterPro"/>
</dbReference>
<dbReference type="SUPFAM" id="SSF88713">
    <property type="entry name" value="Glycoside hydrolase/deacetylase"/>
    <property type="match status" value="1"/>
</dbReference>
<dbReference type="AlphaFoldDB" id="A0A7Z1AEV4"/>
<dbReference type="OrthoDB" id="5589314at2"/>
<dbReference type="InterPro" id="IPR002509">
    <property type="entry name" value="NODB_dom"/>
</dbReference>
<keyword evidence="3" id="KW-1185">Reference proteome</keyword>